<proteinExistence type="predicted"/>
<dbReference type="InterPro" id="IPR044527">
    <property type="entry name" value="NrtA/CpmA_ABC-bd_dom"/>
</dbReference>
<keyword evidence="2" id="KW-0813">Transport</keyword>
<dbReference type="GO" id="GO:0012505">
    <property type="term" value="C:endomembrane system"/>
    <property type="evidence" value="ECO:0007669"/>
    <property type="project" value="UniProtKB-SubCell"/>
</dbReference>
<dbReference type="PANTHER" id="PTHR30024:SF43">
    <property type="entry name" value="BLL4572 PROTEIN"/>
    <property type="match status" value="1"/>
</dbReference>
<reference evidence="7" key="1">
    <citation type="submission" date="2019-06" db="EMBL/GenBank/DDBJ databases">
        <authorList>
            <person name="Le Quere A."/>
            <person name="Colella S."/>
        </authorList>
    </citation>
    <scope>NUCLEOTIDE SEQUENCE</scope>
    <source>
        <strain evidence="7">EmedicaeMD41</strain>
    </source>
</reference>
<feature type="compositionally biased region" description="Basic and acidic residues" evidence="6">
    <location>
        <begin position="1"/>
        <end position="12"/>
    </location>
</feature>
<dbReference type="PANTHER" id="PTHR30024">
    <property type="entry name" value="ALIPHATIC SULFONATES-BINDING PROTEIN-RELATED"/>
    <property type="match status" value="1"/>
</dbReference>
<dbReference type="EMBL" id="CABFNB010000124">
    <property type="protein sequence ID" value="VTZ64089.1"/>
    <property type="molecule type" value="Genomic_DNA"/>
</dbReference>
<evidence type="ECO:0000256" key="4">
    <source>
        <dbReference type="ARBA" id="ARBA00022519"/>
    </source>
</evidence>
<keyword evidence="5" id="KW-0472">Membrane</keyword>
<keyword evidence="4" id="KW-0997">Cell inner membrane</keyword>
<sequence length="435" mass="47245">MNVLTKKSEFRGGKLSTGSALPAPGRIRHEGQRTIRAGFIPLVDAAVLIAAAEFGFAQREGITLELVKDVSWANVRDRLAFRQFDIAHMLSPMPVAARLGLGSNPSPTIAPFSLGRGGNAITLSTRIYGLMEEEGRLGGAADPLRNARALEAVVRSAAAAGKPPLTLGVTYPFSSHNYELRYWLAAGGIDPDRDVKLVVVPPPMTSDALSAGAIDGFCVGAPWNMIASERGVGRIVATKQDIWPSAPEKVIGMRPEWAEAKPDTVSRLIVALDRAARWSDVPENRARLAEVLAEDRHLGAPVDIIRRVLAGEFTIDPEGNRRVVENYFVFHAGFANFPRPSQALWIYSQMVRWGQTILSREGFEASVSAYRPDLYRGALGKDALPADADSGSLEGATDGDRFIDGHVFDPGRIEDYIKSFTVFGKDWVQTPVDDV</sequence>
<keyword evidence="3" id="KW-1003">Cell membrane</keyword>
<evidence type="ECO:0000256" key="1">
    <source>
        <dbReference type="ARBA" id="ARBA00004308"/>
    </source>
</evidence>
<dbReference type="Proteomes" id="UP000507954">
    <property type="component" value="Unassembled WGS sequence"/>
</dbReference>
<organism evidence="7">
    <name type="scientific">Sinorhizobium medicae</name>
    <dbReference type="NCBI Taxonomy" id="110321"/>
    <lineage>
        <taxon>Bacteria</taxon>
        <taxon>Pseudomonadati</taxon>
        <taxon>Pseudomonadota</taxon>
        <taxon>Alphaproteobacteria</taxon>
        <taxon>Hyphomicrobiales</taxon>
        <taxon>Rhizobiaceae</taxon>
        <taxon>Sinorhizobium/Ensifer group</taxon>
        <taxon>Sinorhizobium</taxon>
    </lineage>
</organism>
<dbReference type="SUPFAM" id="SSF53850">
    <property type="entry name" value="Periplasmic binding protein-like II"/>
    <property type="match status" value="1"/>
</dbReference>
<protein>
    <submittedName>
        <fullName evidence="7">Putative nitrate transport protein</fullName>
    </submittedName>
</protein>
<dbReference type="Pfam" id="PF13379">
    <property type="entry name" value="NMT1_2"/>
    <property type="match status" value="1"/>
</dbReference>
<dbReference type="AlphaFoldDB" id="A0A508X2W5"/>
<feature type="region of interest" description="Disordered" evidence="6">
    <location>
        <begin position="1"/>
        <end position="22"/>
    </location>
</feature>
<evidence type="ECO:0000313" key="7">
    <source>
        <dbReference type="EMBL" id="VTZ64089.1"/>
    </source>
</evidence>
<accession>A0A508X2W5</accession>
<gene>
    <name evidence="7" type="ORF">EMEDMD4_560052</name>
</gene>
<dbReference type="RefSeq" id="WP_180162013.1">
    <property type="nucleotide sequence ID" value="NZ_CABFNB010000124.1"/>
</dbReference>
<dbReference type="Gene3D" id="3.40.190.10">
    <property type="entry name" value="Periplasmic binding protein-like II"/>
    <property type="match status" value="2"/>
</dbReference>
<comment type="subcellular location">
    <subcellularLocation>
        <location evidence="1">Endomembrane system</location>
    </subcellularLocation>
</comment>
<evidence type="ECO:0000256" key="5">
    <source>
        <dbReference type="ARBA" id="ARBA00023136"/>
    </source>
</evidence>
<name>A0A508X2W5_9HYPH</name>
<evidence type="ECO:0000256" key="3">
    <source>
        <dbReference type="ARBA" id="ARBA00022475"/>
    </source>
</evidence>
<evidence type="ECO:0000256" key="6">
    <source>
        <dbReference type="SAM" id="MobiDB-lite"/>
    </source>
</evidence>
<dbReference type="CDD" id="cd13553">
    <property type="entry name" value="PBP2_NrtA_CpmA_like"/>
    <property type="match status" value="1"/>
</dbReference>
<evidence type="ECO:0000256" key="2">
    <source>
        <dbReference type="ARBA" id="ARBA00022448"/>
    </source>
</evidence>